<dbReference type="GO" id="GO:0008233">
    <property type="term" value="F:peptidase activity"/>
    <property type="evidence" value="ECO:0007669"/>
    <property type="project" value="InterPro"/>
</dbReference>
<dbReference type="GO" id="GO:0006508">
    <property type="term" value="P:proteolysis"/>
    <property type="evidence" value="ECO:0007669"/>
    <property type="project" value="InterPro"/>
</dbReference>
<dbReference type="InterPro" id="IPR058193">
    <property type="entry name" value="VanY/YodJ_core_dom"/>
</dbReference>
<reference evidence="4" key="1">
    <citation type="submission" date="2020-08" db="EMBL/GenBank/DDBJ databases">
        <title>Genome public.</title>
        <authorList>
            <person name="Liu C."/>
            <person name="Sun Q."/>
        </authorList>
    </citation>
    <scope>NUCLEOTIDE SEQUENCE</scope>
    <source>
        <strain evidence="4">NSJ-64</strain>
    </source>
</reference>
<evidence type="ECO:0000259" key="3">
    <source>
        <dbReference type="Pfam" id="PF02557"/>
    </source>
</evidence>
<feature type="domain" description="D-alanyl-D-alanine carboxypeptidase-like core" evidence="3">
    <location>
        <begin position="118"/>
        <end position="253"/>
    </location>
</feature>
<name>A0A926EIK1_9FIRM</name>
<accession>A0A926EIK1</accession>
<dbReference type="InterPro" id="IPR052179">
    <property type="entry name" value="DD-CPase-like"/>
</dbReference>
<feature type="region of interest" description="Disordered" evidence="1">
    <location>
        <begin position="23"/>
        <end position="84"/>
    </location>
</feature>
<dbReference type="EMBL" id="JACRTD010000001">
    <property type="protein sequence ID" value="MBC8584013.1"/>
    <property type="molecule type" value="Genomic_DNA"/>
</dbReference>
<keyword evidence="5" id="KW-1185">Reference proteome</keyword>
<dbReference type="RefSeq" id="WP_262393871.1">
    <property type="nucleotide sequence ID" value="NZ_JACRTD010000001.1"/>
</dbReference>
<comment type="caution">
    <text evidence="4">The sequence shown here is derived from an EMBL/GenBank/DDBJ whole genome shotgun (WGS) entry which is preliminary data.</text>
</comment>
<dbReference type="PANTHER" id="PTHR34385:SF1">
    <property type="entry name" value="PEPTIDOGLYCAN L-ALANYL-D-GLUTAMATE ENDOPEPTIDASE CWLK"/>
    <property type="match status" value="1"/>
</dbReference>
<feature type="signal peptide" evidence="2">
    <location>
        <begin position="1"/>
        <end position="19"/>
    </location>
</feature>
<dbReference type="Proteomes" id="UP000623678">
    <property type="component" value="Unassembled WGS sequence"/>
</dbReference>
<keyword evidence="2" id="KW-0732">Signal</keyword>
<dbReference type="InterPro" id="IPR003709">
    <property type="entry name" value="VanY-like_core_dom"/>
</dbReference>
<protein>
    <submittedName>
        <fullName evidence="4">M15 family metallopeptidase</fullName>
    </submittedName>
</protein>
<evidence type="ECO:0000256" key="1">
    <source>
        <dbReference type="SAM" id="MobiDB-lite"/>
    </source>
</evidence>
<gene>
    <name evidence="4" type="ORF">H8705_00230</name>
</gene>
<evidence type="ECO:0000313" key="4">
    <source>
        <dbReference type="EMBL" id="MBC8584013.1"/>
    </source>
</evidence>
<dbReference type="AlphaFoldDB" id="A0A926EIK1"/>
<organism evidence="4 5">
    <name type="scientific">Youxingia wuxianensis</name>
    <dbReference type="NCBI Taxonomy" id="2763678"/>
    <lineage>
        <taxon>Bacteria</taxon>
        <taxon>Bacillati</taxon>
        <taxon>Bacillota</taxon>
        <taxon>Clostridia</taxon>
        <taxon>Eubacteriales</taxon>
        <taxon>Oscillospiraceae</taxon>
        <taxon>Youxingia</taxon>
    </lineage>
</organism>
<proteinExistence type="predicted"/>
<dbReference type="Gene3D" id="3.30.1380.10">
    <property type="match status" value="1"/>
</dbReference>
<dbReference type="SUPFAM" id="SSF55166">
    <property type="entry name" value="Hedgehog/DD-peptidase"/>
    <property type="match status" value="1"/>
</dbReference>
<evidence type="ECO:0000256" key="2">
    <source>
        <dbReference type="SAM" id="SignalP"/>
    </source>
</evidence>
<dbReference type="InterPro" id="IPR009045">
    <property type="entry name" value="Zn_M74/Hedgehog-like"/>
</dbReference>
<dbReference type="Pfam" id="PF02557">
    <property type="entry name" value="VanY"/>
    <property type="match status" value="1"/>
</dbReference>
<evidence type="ECO:0000313" key="5">
    <source>
        <dbReference type="Proteomes" id="UP000623678"/>
    </source>
</evidence>
<feature type="chain" id="PRO_5038876219" evidence="2">
    <location>
        <begin position="20"/>
        <end position="272"/>
    </location>
</feature>
<feature type="compositionally biased region" description="Polar residues" evidence="1">
    <location>
        <begin position="23"/>
        <end position="35"/>
    </location>
</feature>
<dbReference type="PANTHER" id="PTHR34385">
    <property type="entry name" value="D-ALANYL-D-ALANINE CARBOXYPEPTIDASE"/>
    <property type="match status" value="1"/>
</dbReference>
<sequence>MKKKIAGLILIMLALNACSFRSIPQEQELPTSSDSEFIVSQGEEKQELQSPPESEPEEAPFSSSQENQPVQPPEADSSSETDLAPETTEDWMLVLANFENPLPDGYEPELKEVQNGYKMEERVADIMIEMIADAKADGVDLLVCSAYRPYSSQERIFNNSVDAYMNGGKSYEQAVVETAKLIAKPGTSEHQTGLAADIVTPSYQNLDSGFEQTKAFQWLSEHAVEYGFILRYPADKVEITKIDYEPWHYRYVGQQAAKAIKEQGLCLEEYLS</sequence>
<dbReference type="CDD" id="cd14852">
    <property type="entry name" value="LD-carboxypeptidase"/>
    <property type="match status" value="1"/>
</dbReference>